<evidence type="ECO:0008006" key="3">
    <source>
        <dbReference type="Google" id="ProtNLM"/>
    </source>
</evidence>
<proteinExistence type="predicted"/>
<organism evidence="1 2">
    <name type="scientific">Schizopora paradoxa</name>
    <dbReference type="NCBI Taxonomy" id="27342"/>
    <lineage>
        <taxon>Eukaryota</taxon>
        <taxon>Fungi</taxon>
        <taxon>Dikarya</taxon>
        <taxon>Basidiomycota</taxon>
        <taxon>Agaricomycotina</taxon>
        <taxon>Agaricomycetes</taxon>
        <taxon>Hymenochaetales</taxon>
        <taxon>Schizoporaceae</taxon>
        <taxon>Schizopora</taxon>
    </lineage>
</organism>
<accession>A0A0H2S504</accession>
<sequence length="261" mass="28490">MQRAILSAVSGSARSFATRTRPGSKLNAACRGRGREWRTNRFSSSVASTSVEYTPSPNAPREAPTPLVFVSCNALEGNSSRGLATIASAFAEKGFSSLHADIRCEVNEDESSEACMDRCASELKKCVSTSNITFPPILVARSLGCLIAQTYVSSYPVKGLALISPPPTNKSINDLCPKHELSEKFWKLSKLPEFTFEPDFPIEIFGLPENFEFDRLVSKNRLALEGVEVIRIADKVLVGGPDGQDMDIIVKLEEWLDTLGV</sequence>
<gene>
    <name evidence="1" type="ORF">SCHPADRAFT_822762</name>
</gene>
<reference evidence="1 2" key="1">
    <citation type="submission" date="2015-04" db="EMBL/GenBank/DDBJ databases">
        <title>Complete genome sequence of Schizopora paradoxa KUC8140, a cosmopolitan wood degrader in East Asia.</title>
        <authorList>
            <consortium name="DOE Joint Genome Institute"/>
            <person name="Min B."/>
            <person name="Park H."/>
            <person name="Jang Y."/>
            <person name="Kim J.-J."/>
            <person name="Kim K.H."/>
            <person name="Pangilinan J."/>
            <person name="Lipzen A."/>
            <person name="Riley R."/>
            <person name="Grigoriev I.V."/>
            <person name="Spatafora J.W."/>
            <person name="Choi I.-G."/>
        </authorList>
    </citation>
    <scope>NUCLEOTIDE SEQUENCE [LARGE SCALE GENOMIC DNA]</scope>
    <source>
        <strain evidence="1 2">KUC8140</strain>
    </source>
</reference>
<dbReference type="Proteomes" id="UP000053477">
    <property type="component" value="Unassembled WGS sequence"/>
</dbReference>
<dbReference type="EMBL" id="KQ085912">
    <property type="protein sequence ID" value="KLO16758.1"/>
    <property type="molecule type" value="Genomic_DNA"/>
</dbReference>
<dbReference type="Gene3D" id="3.40.50.1820">
    <property type="entry name" value="alpha/beta hydrolase"/>
    <property type="match status" value="1"/>
</dbReference>
<keyword evidence="2" id="KW-1185">Reference proteome</keyword>
<evidence type="ECO:0000313" key="1">
    <source>
        <dbReference type="EMBL" id="KLO16758.1"/>
    </source>
</evidence>
<name>A0A0H2S504_9AGAM</name>
<dbReference type="InterPro" id="IPR029058">
    <property type="entry name" value="AB_hydrolase_fold"/>
</dbReference>
<dbReference type="SUPFAM" id="SSF53474">
    <property type="entry name" value="alpha/beta-Hydrolases"/>
    <property type="match status" value="1"/>
</dbReference>
<evidence type="ECO:0000313" key="2">
    <source>
        <dbReference type="Proteomes" id="UP000053477"/>
    </source>
</evidence>
<dbReference type="InParanoid" id="A0A0H2S504"/>
<dbReference type="OrthoDB" id="3365310at2759"/>
<protein>
    <recommendedName>
        <fullName evidence="3">Serine aminopeptidase S33 domain-containing protein</fullName>
    </recommendedName>
</protein>
<dbReference type="AlphaFoldDB" id="A0A0H2S504"/>